<organism evidence="2 3">
    <name type="scientific">Duganella sacchari</name>
    <dbReference type="NCBI Taxonomy" id="551987"/>
    <lineage>
        <taxon>Bacteria</taxon>
        <taxon>Pseudomonadati</taxon>
        <taxon>Pseudomonadota</taxon>
        <taxon>Betaproteobacteria</taxon>
        <taxon>Burkholderiales</taxon>
        <taxon>Oxalobacteraceae</taxon>
        <taxon>Telluria group</taxon>
        <taxon>Duganella</taxon>
    </lineage>
</organism>
<dbReference type="PANTHER" id="PTHR10357:SF209">
    <property type="entry name" value="PERIPLASMIC ALPHA-AMYLASE"/>
    <property type="match status" value="1"/>
</dbReference>
<evidence type="ECO:0000259" key="1">
    <source>
        <dbReference type="SMART" id="SM00642"/>
    </source>
</evidence>
<dbReference type="Pfam" id="PF00128">
    <property type="entry name" value="Alpha-amylase"/>
    <property type="match status" value="1"/>
</dbReference>
<dbReference type="RefSeq" id="WP_072790986.1">
    <property type="nucleotide sequence ID" value="NZ_FRCX01000026.1"/>
</dbReference>
<name>A0A1M7REP1_9BURK</name>
<dbReference type="InterPro" id="IPR006047">
    <property type="entry name" value="GH13_cat_dom"/>
</dbReference>
<reference evidence="3" key="1">
    <citation type="submission" date="2016-11" db="EMBL/GenBank/DDBJ databases">
        <authorList>
            <person name="Varghese N."/>
            <person name="Submissions S."/>
        </authorList>
    </citation>
    <scope>NUCLEOTIDE SEQUENCE [LARGE SCALE GENOMIC DNA]</scope>
    <source>
        <strain evidence="3">Sac-22</strain>
    </source>
</reference>
<accession>A0A1M7REP1</accession>
<feature type="domain" description="Glycosyl hydrolase family 13 catalytic" evidence="1">
    <location>
        <begin position="11"/>
        <end position="431"/>
    </location>
</feature>
<dbReference type="SMART" id="SM00642">
    <property type="entry name" value="Aamy"/>
    <property type="match status" value="1"/>
</dbReference>
<dbReference type="STRING" id="551987.SAMN05192549_12619"/>
<dbReference type="GO" id="GO:0005975">
    <property type="term" value="P:carbohydrate metabolic process"/>
    <property type="evidence" value="ECO:0007669"/>
    <property type="project" value="InterPro"/>
</dbReference>
<keyword evidence="3" id="KW-1185">Reference proteome</keyword>
<evidence type="ECO:0000313" key="2">
    <source>
        <dbReference type="EMBL" id="SHN44787.1"/>
    </source>
</evidence>
<dbReference type="PANTHER" id="PTHR10357">
    <property type="entry name" value="ALPHA-AMYLASE FAMILY MEMBER"/>
    <property type="match status" value="1"/>
</dbReference>
<dbReference type="SUPFAM" id="SSF51445">
    <property type="entry name" value="(Trans)glycosidases"/>
    <property type="match status" value="1"/>
</dbReference>
<evidence type="ECO:0000313" key="3">
    <source>
        <dbReference type="Proteomes" id="UP000184339"/>
    </source>
</evidence>
<dbReference type="Gene3D" id="3.20.20.80">
    <property type="entry name" value="Glycosidases"/>
    <property type="match status" value="2"/>
</dbReference>
<proteinExistence type="predicted"/>
<dbReference type="AlphaFoldDB" id="A0A1M7REP1"/>
<dbReference type="Proteomes" id="UP000184339">
    <property type="component" value="Unassembled WGS sequence"/>
</dbReference>
<dbReference type="InterPro" id="IPR017853">
    <property type="entry name" value="GH"/>
</dbReference>
<dbReference type="EMBL" id="FRCX01000026">
    <property type="protein sequence ID" value="SHN44787.1"/>
    <property type="molecule type" value="Genomic_DNA"/>
</dbReference>
<protein>
    <submittedName>
        <fullName evidence="2">Alpha-amylase</fullName>
    </submittedName>
</protein>
<gene>
    <name evidence="2" type="ORF">SAMN05192549_12619</name>
</gene>
<sequence>MTFRDNPIIYHIITDRFAAPPGDAACAAGELSDTAVGTFHGGTFAGITLKLREGWFNALGVNALLISAPYQQILGWVPGADAQFRHYAYHGYYALDYTVPDSRFGSAAEFGELVEVAHERGLKVLLDIVMNHPGYLDLETMAALQIGALKDGWRAATPNDYFTYLDVANGALTDWWGKEWVRADFPGYDPGGDDDYTALLFGLPDFKTEQPNAVGLPFFFRHLKTEAHDLPDSSVREYLITWLCGWVRRYGIDGFRCDSAKHVDPASWLALKRSAQAALEAWRHEHSMTEDEPFWMLAEIFGHGIERSHYYQFGFDSIINFELQERLQDYCDLEAIYRRYAERVERAPRQGIVSYLSSHDTYLVQQEHPFATATALMLAPGGVIIFYGEETGRAPSAYRLTDHSQNTRSNMNWRSVNWAACVHWRKLTQFRARHPAIARGAHRLLVRSPYIFLRGTPYDGDVVIVGLELMQPYTLDVQGIFADDDILRDAYGGSIIQVSNGKMNLPTGDVVLLEKI</sequence>